<organism evidence="1 2">
    <name type="scientific">Lactobacillus amylolyticus DSM 11664</name>
    <dbReference type="NCBI Taxonomy" id="585524"/>
    <lineage>
        <taxon>Bacteria</taxon>
        <taxon>Bacillati</taxon>
        <taxon>Bacillota</taxon>
        <taxon>Bacilli</taxon>
        <taxon>Lactobacillales</taxon>
        <taxon>Lactobacillaceae</taxon>
        <taxon>Lactobacillus</taxon>
    </lineage>
</organism>
<comment type="caution">
    <text evidence="1">The sequence shown here is derived from an EMBL/GenBank/DDBJ whole genome shotgun (WGS) entry which is preliminary data.</text>
</comment>
<dbReference type="Proteomes" id="UP000004069">
    <property type="component" value="Unassembled WGS sequence"/>
</dbReference>
<dbReference type="EMBL" id="ADNY01000010">
    <property type="protein sequence ID" value="EFG56147.1"/>
    <property type="molecule type" value="Genomic_DNA"/>
</dbReference>
<proteinExistence type="predicted"/>
<keyword evidence="2" id="KW-1185">Reference proteome</keyword>
<evidence type="ECO:0000313" key="2">
    <source>
        <dbReference type="Proteomes" id="UP000004069"/>
    </source>
</evidence>
<sequence length="51" mass="5750">MKDTLFLYGKLSSNRLMVGEGKANQCSRGLNGQVQNQQRLDHHMKKAKVSC</sequence>
<dbReference type="AlphaFoldDB" id="D4YRR7"/>
<evidence type="ECO:0000313" key="1">
    <source>
        <dbReference type="EMBL" id="EFG56147.1"/>
    </source>
</evidence>
<gene>
    <name evidence="1" type="ORF">HMPREF0493_0195</name>
</gene>
<name>D4YRR7_9LACO</name>
<accession>D4YRR7</accession>
<reference evidence="1 2" key="1">
    <citation type="submission" date="2010-04" db="EMBL/GenBank/DDBJ databases">
        <authorList>
            <person name="Muzny D."/>
            <person name="Qin X."/>
            <person name="Deng J."/>
            <person name="Jiang H."/>
            <person name="Liu Y."/>
            <person name="Qu J."/>
            <person name="Song X.-Z."/>
            <person name="Zhang L."/>
            <person name="Thornton R."/>
            <person name="Coyle M."/>
            <person name="Francisco L."/>
            <person name="Jackson L."/>
            <person name="Javaid M."/>
            <person name="Korchina V."/>
            <person name="Kovar C."/>
            <person name="Mata R."/>
            <person name="Mathew T."/>
            <person name="Ngo R."/>
            <person name="Nguyen L."/>
            <person name="Nguyen N."/>
            <person name="Okwuonu G."/>
            <person name="Ongeri F."/>
            <person name="Pham C."/>
            <person name="Simmons D."/>
            <person name="Wilczek-Boney K."/>
            <person name="Hale W."/>
            <person name="Jakkamsetti A."/>
            <person name="Pham P."/>
            <person name="Ruth R."/>
            <person name="San Lucas F."/>
            <person name="Warren J."/>
            <person name="Zhang J."/>
            <person name="Zhao Z."/>
            <person name="Zhou C."/>
            <person name="Zhu D."/>
            <person name="Lee S."/>
            <person name="Bess C."/>
            <person name="Blankenburg K."/>
            <person name="Forbes L."/>
            <person name="Fu Q."/>
            <person name="Gubbala S."/>
            <person name="Hirani K."/>
            <person name="Jayaseelan J.C."/>
            <person name="Lara F."/>
            <person name="Munidasa M."/>
            <person name="Palculict T."/>
            <person name="Patil S."/>
            <person name="Pu L.-L."/>
            <person name="Saada N."/>
            <person name="Tang L."/>
            <person name="Weissenberger G."/>
            <person name="Zhu Y."/>
            <person name="Hemphill L."/>
            <person name="Shang Y."/>
            <person name="Youmans B."/>
            <person name="Ayvaz T."/>
            <person name="Ross M."/>
            <person name="Santibanez J."/>
            <person name="Aqrawi P."/>
            <person name="Gross S."/>
            <person name="Joshi V."/>
            <person name="Fowler G."/>
            <person name="Nazareth L."/>
            <person name="Reid J."/>
            <person name="Worley K."/>
            <person name="Petrosino J."/>
            <person name="Highlander S."/>
            <person name="Gibbs R."/>
        </authorList>
    </citation>
    <scope>NUCLEOTIDE SEQUENCE [LARGE SCALE GENOMIC DNA]</scope>
    <source>
        <strain evidence="1 2">DSM 11664</strain>
    </source>
</reference>
<protein>
    <submittedName>
        <fullName evidence="1">Uncharacterized protein</fullName>
    </submittedName>
</protein>